<dbReference type="PANTHER" id="PTHR40132:SF1">
    <property type="entry name" value="PRE-MRNA-SPLICING FACTOR 38B"/>
    <property type="match status" value="1"/>
</dbReference>
<feature type="compositionally biased region" description="Basic residues" evidence="1">
    <location>
        <begin position="194"/>
        <end position="204"/>
    </location>
</feature>
<feature type="compositionally biased region" description="Basic residues" evidence="1">
    <location>
        <begin position="216"/>
        <end position="227"/>
    </location>
</feature>
<feature type="compositionally biased region" description="Basic and acidic residues" evidence="1">
    <location>
        <begin position="143"/>
        <end position="161"/>
    </location>
</feature>
<gene>
    <name evidence="2" type="ORF">PVAG01_08553</name>
</gene>
<feature type="compositionally biased region" description="Polar residues" evidence="1">
    <location>
        <begin position="324"/>
        <end position="339"/>
    </location>
</feature>
<reference evidence="2 3" key="1">
    <citation type="submission" date="2024-06" db="EMBL/GenBank/DDBJ databases">
        <title>Complete genome of Phlyctema vagabunda strain 19-DSS-EL-015.</title>
        <authorList>
            <person name="Fiorenzani C."/>
        </authorList>
    </citation>
    <scope>NUCLEOTIDE SEQUENCE [LARGE SCALE GENOMIC DNA]</scope>
    <source>
        <strain evidence="2 3">19-DSS-EL-015</strain>
    </source>
</reference>
<evidence type="ECO:0000256" key="1">
    <source>
        <dbReference type="SAM" id="MobiDB-lite"/>
    </source>
</evidence>
<feature type="region of interest" description="Disordered" evidence="1">
    <location>
        <begin position="78"/>
        <end position="339"/>
    </location>
</feature>
<feature type="compositionally biased region" description="Basic and acidic residues" evidence="1">
    <location>
        <begin position="120"/>
        <end position="133"/>
    </location>
</feature>
<dbReference type="PANTHER" id="PTHR40132">
    <property type="entry name" value="PRE-MRNA-SPLICING FACTOR 38B"/>
    <property type="match status" value="1"/>
</dbReference>
<organism evidence="2 3">
    <name type="scientific">Phlyctema vagabunda</name>
    <dbReference type="NCBI Taxonomy" id="108571"/>
    <lineage>
        <taxon>Eukaryota</taxon>
        <taxon>Fungi</taxon>
        <taxon>Dikarya</taxon>
        <taxon>Ascomycota</taxon>
        <taxon>Pezizomycotina</taxon>
        <taxon>Leotiomycetes</taxon>
        <taxon>Helotiales</taxon>
        <taxon>Dermateaceae</taxon>
        <taxon>Phlyctema</taxon>
    </lineage>
</organism>
<evidence type="ECO:0008006" key="4">
    <source>
        <dbReference type="Google" id="ProtNLM"/>
    </source>
</evidence>
<protein>
    <recommendedName>
        <fullName evidence="4">Pre-mRNA-splicing factor 38B</fullName>
    </recommendedName>
</protein>
<dbReference type="EMBL" id="JBFCZG010000007">
    <property type="protein sequence ID" value="KAL3420054.1"/>
    <property type="molecule type" value="Genomic_DNA"/>
</dbReference>
<feature type="compositionally biased region" description="Basic and acidic residues" evidence="1">
    <location>
        <begin position="228"/>
        <end position="240"/>
    </location>
</feature>
<feature type="compositionally biased region" description="Basic residues" evidence="1">
    <location>
        <begin position="241"/>
        <end position="252"/>
    </location>
</feature>
<evidence type="ECO:0000313" key="2">
    <source>
        <dbReference type="EMBL" id="KAL3420054.1"/>
    </source>
</evidence>
<feature type="compositionally biased region" description="Basic and acidic residues" evidence="1">
    <location>
        <begin position="205"/>
        <end position="215"/>
    </location>
</feature>
<accession>A0ABR4P9Q7</accession>
<comment type="caution">
    <text evidence="2">The sequence shown here is derived from an EMBL/GenBank/DDBJ whole genome shotgun (WGS) entry which is preliminary data.</text>
</comment>
<keyword evidence="3" id="KW-1185">Reference proteome</keyword>
<feature type="compositionally biased region" description="Basic and acidic residues" evidence="1">
    <location>
        <begin position="181"/>
        <end position="193"/>
    </location>
</feature>
<name>A0ABR4P9Q7_9HELO</name>
<feature type="compositionally biased region" description="Basic and acidic residues" evidence="1">
    <location>
        <begin position="288"/>
        <end position="301"/>
    </location>
</feature>
<sequence length="435" mass="49982">MANDEMFSDDYVAQLIAKDAKESTIKYSALGLEAFAPSKPPTNKPKPNTRFLRNIIKDTDSHNAALLAKEAAESRARLDSLSSNAHRAAKATRVGGGDIRRRQLGDIAAILGGRPGKRKRAEESKQPEVEPRRLRITSSADGEIERNSGNGRERGHNRQDEASEDEEESRSHRSRRRRHRSDSEDRERHADDRRRRHRSRTRSRSPREQRTDERRHRDRSPRRRRSKSREDVGGEKEKLSRSHQRAEKHKHSTSPSRTDSHRRSHGRSASLERYRPKRRSEKSAPPAKAEEPEAKSGHDSDPLDEIIGPRPAPVERVRTRGRGTISQASGIDSRFSANYDPTTDVQLDMDEENDWDQALEALRDRQKWKQQGADRLRAAGFTEDEIGKWEKGGEKREEDVKWTKAGEGREWDRGKTMDEEGDVEFKPEWGRLKDN</sequence>
<proteinExistence type="predicted"/>
<feature type="region of interest" description="Disordered" evidence="1">
    <location>
        <begin position="411"/>
        <end position="435"/>
    </location>
</feature>
<evidence type="ECO:0000313" key="3">
    <source>
        <dbReference type="Proteomes" id="UP001629113"/>
    </source>
</evidence>
<dbReference type="Proteomes" id="UP001629113">
    <property type="component" value="Unassembled WGS sequence"/>
</dbReference>